<reference evidence="3" key="1">
    <citation type="submission" date="2016-12" db="EMBL/GenBank/DDBJ databases">
        <authorList>
            <person name="Rodrigo-Torres L."/>
            <person name="Arahal R.D."/>
            <person name="Lucena T."/>
        </authorList>
    </citation>
    <scope>NUCLEOTIDE SEQUENCE [LARGE SCALE GENOMIC DNA]</scope>
</reference>
<dbReference type="NCBIfam" id="TIGR04335">
    <property type="entry name" value="AmmeMemoSam_A"/>
    <property type="match status" value="1"/>
</dbReference>
<dbReference type="OrthoDB" id="9782820at2"/>
<name>A0A1M7YZV6_9VIBR</name>
<dbReference type="InterPro" id="IPR036071">
    <property type="entry name" value="AMMECR1_dom_sf"/>
</dbReference>
<evidence type="ECO:0000313" key="2">
    <source>
        <dbReference type="EMBL" id="SHO58171.1"/>
    </source>
</evidence>
<dbReference type="Gene3D" id="3.30.700.20">
    <property type="entry name" value="Hypothetical protein ph0010, domain 1"/>
    <property type="match status" value="1"/>
</dbReference>
<dbReference type="InterPro" id="IPR023473">
    <property type="entry name" value="AMMECR1"/>
</dbReference>
<dbReference type="SUPFAM" id="SSF143447">
    <property type="entry name" value="AMMECR1-like"/>
    <property type="match status" value="1"/>
</dbReference>
<dbReference type="STRING" id="1117707.VQ7734_03941"/>
<evidence type="ECO:0000259" key="1">
    <source>
        <dbReference type="PROSITE" id="PS51112"/>
    </source>
</evidence>
<dbReference type="PANTHER" id="PTHR13016:SF0">
    <property type="entry name" value="AMME SYNDROME CANDIDATE GENE 1 PROTEIN"/>
    <property type="match status" value="1"/>
</dbReference>
<proteinExistence type="predicted"/>
<dbReference type="InterPro" id="IPR027623">
    <property type="entry name" value="AmmeMemoSam_A"/>
</dbReference>
<dbReference type="InterPro" id="IPR002733">
    <property type="entry name" value="AMMECR1_domain"/>
</dbReference>
<dbReference type="EMBL" id="FRFG01000057">
    <property type="protein sequence ID" value="SHO58171.1"/>
    <property type="molecule type" value="Genomic_DNA"/>
</dbReference>
<dbReference type="Proteomes" id="UP000184600">
    <property type="component" value="Unassembled WGS sequence"/>
</dbReference>
<feature type="domain" description="AMMECR1" evidence="1">
    <location>
        <begin position="12"/>
        <end position="202"/>
    </location>
</feature>
<protein>
    <recommendedName>
        <fullName evidence="1">AMMECR1 domain-containing protein</fullName>
    </recommendedName>
</protein>
<dbReference type="Gene3D" id="3.30.1490.150">
    <property type="entry name" value="Hypothetical protein ph0010, domain 2"/>
    <property type="match status" value="1"/>
</dbReference>
<keyword evidence="3" id="KW-1185">Reference proteome</keyword>
<dbReference type="PROSITE" id="PS51112">
    <property type="entry name" value="AMMECR1"/>
    <property type="match status" value="1"/>
</dbReference>
<dbReference type="PANTHER" id="PTHR13016">
    <property type="entry name" value="AMMECR1 HOMOLOG"/>
    <property type="match status" value="1"/>
</dbReference>
<dbReference type="RefSeq" id="WP_073585620.1">
    <property type="nucleotide sequence ID" value="NZ_FRFG01000057.1"/>
</dbReference>
<dbReference type="Pfam" id="PF01871">
    <property type="entry name" value="AMMECR1"/>
    <property type="match status" value="1"/>
</dbReference>
<accession>A0A1M7YZV6</accession>
<dbReference type="AlphaFoldDB" id="A0A1M7YZV6"/>
<sequence>MSATSFLKPSHQELLTLLEVARGAIRSIFNSDRIQPPDLSQYDDHLVRRGACFVTLEVNGVLQGCIGSIAPREPLVMDVFEKACASALQDRRFAPLTEEQLGGLTIEVSVLNPPEIIQVDSELALVEHLKSYPKNDRPGLIMAEFLSGQPRQAVFLPQVWSHLPDPQDFITQLKFKAGWDEDYWSSDLVVKIFTVSSVKEAY</sequence>
<gene>
    <name evidence="2" type="ORF">VQ7734_03941</name>
</gene>
<dbReference type="InterPro" id="IPR027485">
    <property type="entry name" value="AMMECR1_N"/>
</dbReference>
<organism evidence="2 3">
    <name type="scientific">Vibrio quintilis</name>
    <dbReference type="NCBI Taxonomy" id="1117707"/>
    <lineage>
        <taxon>Bacteria</taxon>
        <taxon>Pseudomonadati</taxon>
        <taxon>Pseudomonadota</taxon>
        <taxon>Gammaproteobacteria</taxon>
        <taxon>Vibrionales</taxon>
        <taxon>Vibrionaceae</taxon>
        <taxon>Vibrio</taxon>
    </lineage>
</organism>
<evidence type="ECO:0000313" key="3">
    <source>
        <dbReference type="Proteomes" id="UP000184600"/>
    </source>
</evidence>